<feature type="region of interest" description="Disordered" evidence="1">
    <location>
        <begin position="65"/>
        <end position="119"/>
    </location>
</feature>
<dbReference type="PANTHER" id="PTHR33743">
    <property type="entry name" value="PROTEIN GOLVEN 6-RELATED"/>
    <property type="match status" value="1"/>
</dbReference>
<evidence type="ECO:0000313" key="4">
    <source>
        <dbReference type="Proteomes" id="UP001642360"/>
    </source>
</evidence>
<sequence length="134" mass="14386">MRPSLLVSLLLLSIFFYDAQGIRLEKGIFAAGKHKIQKEGVVEEVNSCTDGHCSGLIRKLMAKTNSTSRTITTSKNGKNEGNRAGGLGGKEENLSVSSSPDSGHGESSPEHYPDSLDIAGMDYSLARRKAPIHN</sequence>
<feature type="compositionally biased region" description="Polar residues" evidence="1">
    <location>
        <begin position="65"/>
        <end position="76"/>
    </location>
</feature>
<dbReference type="PANTHER" id="PTHR33743:SF19">
    <property type="entry name" value="PROTEIN GOLVEN 6"/>
    <property type="match status" value="1"/>
</dbReference>
<keyword evidence="4" id="KW-1185">Reference proteome</keyword>
<dbReference type="Proteomes" id="UP001642360">
    <property type="component" value="Unassembled WGS sequence"/>
</dbReference>
<evidence type="ECO:0000256" key="1">
    <source>
        <dbReference type="SAM" id="MobiDB-lite"/>
    </source>
</evidence>
<feature type="compositionally biased region" description="Basic and acidic residues" evidence="1">
    <location>
        <begin position="103"/>
        <end position="114"/>
    </location>
</feature>
<dbReference type="AlphaFoldDB" id="A0ABC8RTK6"/>
<organism evidence="3 4">
    <name type="scientific">Ilex paraguariensis</name>
    <name type="common">yerba mate</name>
    <dbReference type="NCBI Taxonomy" id="185542"/>
    <lineage>
        <taxon>Eukaryota</taxon>
        <taxon>Viridiplantae</taxon>
        <taxon>Streptophyta</taxon>
        <taxon>Embryophyta</taxon>
        <taxon>Tracheophyta</taxon>
        <taxon>Spermatophyta</taxon>
        <taxon>Magnoliopsida</taxon>
        <taxon>eudicotyledons</taxon>
        <taxon>Gunneridae</taxon>
        <taxon>Pentapetalae</taxon>
        <taxon>asterids</taxon>
        <taxon>campanulids</taxon>
        <taxon>Aquifoliales</taxon>
        <taxon>Aquifoliaceae</taxon>
        <taxon>Ilex</taxon>
    </lineage>
</organism>
<reference evidence="3 4" key="1">
    <citation type="submission" date="2024-02" db="EMBL/GenBank/DDBJ databases">
        <authorList>
            <person name="Vignale AGUSTIN F."/>
            <person name="Sosa J E."/>
            <person name="Modenutti C."/>
        </authorList>
    </citation>
    <scope>NUCLEOTIDE SEQUENCE [LARGE SCALE GENOMIC DNA]</scope>
</reference>
<name>A0ABC8RTK6_9AQUA</name>
<keyword evidence="2" id="KW-0732">Signal</keyword>
<evidence type="ECO:0000313" key="3">
    <source>
        <dbReference type="EMBL" id="CAK9145993.1"/>
    </source>
</evidence>
<protein>
    <submittedName>
        <fullName evidence="3">Uncharacterized protein</fullName>
    </submittedName>
</protein>
<feature type="chain" id="PRO_5044888108" evidence="2">
    <location>
        <begin position="22"/>
        <end position="134"/>
    </location>
</feature>
<gene>
    <name evidence="3" type="ORF">ILEXP_LOCUS13810</name>
</gene>
<accession>A0ABC8RTK6</accession>
<dbReference type="EMBL" id="CAUOFW020001524">
    <property type="protein sequence ID" value="CAK9145993.1"/>
    <property type="molecule type" value="Genomic_DNA"/>
</dbReference>
<proteinExistence type="predicted"/>
<comment type="caution">
    <text evidence="3">The sequence shown here is derived from an EMBL/GenBank/DDBJ whole genome shotgun (WGS) entry which is preliminary data.</text>
</comment>
<feature type="signal peptide" evidence="2">
    <location>
        <begin position="1"/>
        <end position="21"/>
    </location>
</feature>
<evidence type="ECO:0000256" key="2">
    <source>
        <dbReference type="SAM" id="SignalP"/>
    </source>
</evidence>